<dbReference type="EMBL" id="CP002351">
    <property type="protein sequence ID" value="AEH50672.1"/>
    <property type="molecule type" value="Genomic_DNA"/>
</dbReference>
<comment type="function">
    <text evidence="2">Binds to DNA and alters its conformation. May be involved in regulation of gene expression, nucleoid organization and DNA protection.</text>
</comment>
<organism evidence="3 4">
    <name type="scientific">Pseudothermotoga thermarum DSM 5069</name>
    <dbReference type="NCBI Taxonomy" id="688269"/>
    <lineage>
        <taxon>Bacteria</taxon>
        <taxon>Thermotogati</taxon>
        <taxon>Thermotogota</taxon>
        <taxon>Thermotogae</taxon>
        <taxon>Thermotogales</taxon>
        <taxon>Thermotogaceae</taxon>
        <taxon>Pseudothermotoga</taxon>
    </lineage>
</organism>
<dbReference type="AlphaFoldDB" id="F7YXM9"/>
<dbReference type="HOGENOM" id="CLU_140930_2_1_0"/>
<dbReference type="PIRSF" id="PIRSF004555">
    <property type="entry name" value="UCP004555"/>
    <property type="match status" value="1"/>
</dbReference>
<dbReference type="OrthoDB" id="47063at2"/>
<dbReference type="GO" id="GO:0043590">
    <property type="term" value="C:bacterial nucleoid"/>
    <property type="evidence" value="ECO:0007669"/>
    <property type="project" value="UniProtKB-UniRule"/>
</dbReference>
<sequence>MKKIRGFGGRSYGAKGDKTLQNLEKIQQQMWENLQKLEETFETMEVIGSAGGGAVKVRAKCNYEIVAIEYDDALLQDKEMLNDLIVAAVNEALKEIERRRQEEIEKITGIQGMPNL</sequence>
<dbReference type="PANTHER" id="PTHR33449">
    <property type="entry name" value="NUCLEOID-ASSOCIATED PROTEIN YBAB"/>
    <property type="match status" value="1"/>
</dbReference>
<accession>F7YXM9</accession>
<dbReference type="InterPro" id="IPR036894">
    <property type="entry name" value="YbaB-like_sf"/>
</dbReference>
<dbReference type="KEGG" id="tta:Theth_0584"/>
<dbReference type="PANTHER" id="PTHR33449:SF1">
    <property type="entry name" value="NUCLEOID-ASSOCIATED PROTEIN YBAB"/>
    <property type="match status" value="1"/>
</dbReference>
<dbReference type="GO" id="GO:0005829">
    <property type="term" value="C:cytosol"/>
    <property type="evidence" value="ECO:0007669"/>
    <property type="project" value="TreeGrafter"/>
</dbReference>
<comment type="similarity">
    <text evidence="2">Belongs to the YbaB/EbfC family.</text>
</comment>
<dbReference type="Gene3D" id="3.30.1310.10">
    <property type="entry name" value="Nucleoid-associated protein YbaB-like domain"/>
    <property type="match status" value="1"/>
</dbReference>
<evidence type="ECO:0000313" key="4">
    <source>
        <dbReference type="Proteomes" id="UP000006804"/>
    </source>
</evidence>
<name>F7YXM9_9THEM</name>
<proteinExistence type="inferred from homology"/>
<dbReference type="GO" id="GO:0003677">
    <property type="term" value="F:DNA binding"/>
    <property type="evidence" value="ECO:0007669"/>
    <property type="project" value="UniProtKB-UniRule"/>
</dbReference>
<dbReference type="HAMAP" id="MF_00274">
    <property type="entry name" value="DNA_YbaB_EbfC"/>
    <property type="match status" value="1"/>
</dbReference>
<keyword evidence="2" id="KW-0963">Cytoplasm</keyword>
<dbReference type="Proteomes" id="UP000006804">
    <property type="component" value="Chromosome"/>
</dbReference>
<reference evidence="3 4" key="1">
    <citation type="submission" date="2010-11" db="EMBL/GenBank/DDBJ databases">
        <title>The complete genome of Thermotoga thermarum DSM 5069.</title>
        <authorList>
            <consortium name="US DOE Joint Genome Institute (JGI-PGF)"/>
            <person name="Lucas S."/>
            <person name="Copeland A."/>
            <person name="Lapidus A."/>
            <person name="Bruce D."/>
            <person name="Goodwin L."/>
            <person name="Pitluck S."/>
            <person name="Kyrpides N."/>
            <person name="Mavromatis K."/>
            <person name="Ivanova N."/>
            <person name="Zeytun A."/>
            <person name="Brettin T."/>
            <person name="Detter J.C."/>
            <person name="Tapia R."/>
            <person name="Han C."/>
            <person name="Land M."/>
            <person name="Hauser L."/>
            <person name="Markowitz V."/>
            <person name="Cheng J.-F."/>
            <person name="Hugenholtz P."/>
            <person name="Woyke T."/>
            <person name="Wu D."/>
            <person name="Spring S."/>
            <person name="Schroeder M."/>
            <person name="Brambilla E."/>
            <person name="Klenk H.-P."/>
            <person name="Eisen J.A."/>
        </authorList>
    </citation>
    <scope>NUCLEOTIDE SEQUENCE [LARGE SCALE GENOMIC DNA]</scope>
    <source>
        <strain evidence="3 4">DSM 5069</strain>
    </source>
</reference>
<evidence type="ECO:0000256" key="2">
    <source>
        <dbReference type="HAMAP-Rule" id="MF_00274"/>
    </source>
</evidence>
<dbReference type="RefSeq" id="WP_013931895.1">
    <property type="nucleotide sequence ID" value="NC_015707.1"/>
</dbReference>
<dbReference type="NCBIfam" id="TIGR00103">
    <property type="entry name" value="DNA_YbaB_EbfC"/>
    <property type="match status" value="1"/>
</dbReference>
<dbReference type="STRING" id="688269.Theth_0584"/>
<keyword evidence="4" id="KW-1185">Reference proteome</keyword>
<dbReference type="InterPro" id="IPR004401">
    <property type="entry name" value="YbaB/EbfC"/>
</dbReference>
<dbReference type="SUPFAM" id="SSF82607">
    <property type="entry name" value="YbaB-like"/>
    <property type="match status" value="1"/>
</dbReference>
<comment type="subunit">
    <text evidence="2">Homodimer.</text>
</comment>
<evidence type="ECO:0000313" key="3">
    <source>
        <dbReference type="EMBL" id="AEH50672.1"/>
    </source>
</evidence>
<protein>
    <recommendedName>
        <fullName evidence="2">Nucleoid-associated protein Theth_0584</fullName>
    </recommendedName>
</protein>
<dbReference type="PATRIC" id="fig|688269.3.peg.606"/>
<evidence type="ECO:0000256" key="1">
    <source>
        <dbReference type="ARBA" id="ARBA00023125"/>
    </source>
</evidence>
<gene>
    <name evidence="3" type="ORF">Theth_0584</name>
</gene>
<dbReference type="eggNOG" id="COG0718">
    <property type="taxonomic scope" value="Bacteria"/>
</dbReference>
<keyword evidence="1 2" id="KW-0238">DNA-binding</keyword>
<comment type="subcellular location">
    <subcellularLocation>
        <location evidence="2">Cytoplasm</location>
        <location evidence="2">Nucleoid</location>
    </subcellularLocation>
</comment>
<dbReference type="Pfam" id="PF02575">
    <property type="entry name" value="YbaB_DNA_bd"/>
    <property type="match status" value="1"/>
</dbReference>